<evidence type="ECO:0000313" key="1">
    <source>
        <dbReference type="EMBL" id="JAH74240.1"/>
    </source>
</evidence>
<dbReference type="AlphaFoldDB" id="A0A0E9V9X1"/>
<sequence>MKDVSMRRGNPGNMFDWLCQSFTNQSHNCVPCEHPNTFPLFCLFSLRAVTKFTLRCTE</sequence>
<dbReference type="EMBL" id="GBXM01034337">
    <property type="protein sequence ID" value="JAH74240.1"/>
    <property type="molecule type" value="Transcribed_RNA"/>
</dbReference>
<organism evidence="1">
    <name type="scientific">Anguilla anguilla</name>
    <name type="common">European freshwater eel</name>
    <name type="synonym">Muraena anguilla</name>
    <dbReference type="NCBI Taxonomy" id="7936"/>
    <lineage>
        <taxon>Eukaryota</taxon>
        <taxon>Metazoa</taxon>
        <taxon>Chordata</taxon>
        <taxon>Craniata</taxon>
        <taxon>Vertebrata</taxon>
        <taxon>Euteleostomi</taxon>
        <taxon>Actinopterygii</taxon>
        <taxon>Neopterygii</taxon>
        <taxon>Teleostei</taxon>
        <taxon>Anguilliformes</taxon>
        <taxon>Anguillidae</taxon>
        <taxon>Anguilla</taxon>
    </lineage>
</organism>
<protein>
    <submittedName>
        <fullName evidence="1">Uncharacterized protein</fullName>
    </submittedName>
</protein>
<reference evidence="1" key="1">
    <citation type="submission" date="2014-11" db="EMBL/GenBank/DDBJ databases">
        <authorList>
            <person name="Amaro Gonzalez C."/>
        </authorList>
    </citation>
    <scope>NUCLEOTIDE SEQUENCE</scope>
</reference>
<accession>A0A0E9V9X1</accession>
<name>A0A0E9V9X1_ANGAN</name>
<proteinExistence type="predicted"/>
<reference evidence="1" key="2">
    <citation type="journal article" date="2015" name="Fish Shellfish Immunol.">
        <title>Early steps in the European eel (Anguilla anguilla)-Vibrio vulnificus interaction in the gills: Role of the RtxA13 toxin.</title>
        <authorList>
            <person name="Callol A."/>
            <person name="Pajuelo D."/>
            <person name="Ebbesson L."/>
            <person name="Teles M."/>
            <person name="MacKenzie S."/>
            <person name="Amaro C."/>
        </authorList>
    </citation>
    <scope>NUCLEOTIDE SEQUENCE</scope>
</reference>